<dbReference type="InterPro" id="IPR036291">
    <property type="entry name" value="NAD(P)-bd_dom_sf"/>
</dbReference>
<dbReference type="Gene3D" id="3.40.50.720">
    <property type="entry name" value="NAD(P)-binding Rossmann-like Domain"/>
    <property type="match status" value="1"/>
</dbReference>
<dbReference type="InterPro" id="IPR001509">
    <property type="entry name" value="Epimerase_deHydtase"/>
</dbReference>
<dbReference type="InterPro" id="IPR051783">
    <property type="entry name" value="NAD(P)-dependent_oxidoreduct"/>
</dbReference>
<evidence type="ECO:0000259" key="1">
    <source>
        <dbReference type="Pfam" id="PF01370"/>
    </source>
</evidence>
<dbReference type="EMBL" id="JBBUTG010000006">
    <property type="protein sequence ID" value="MEK8031756.1"/>
    <property type="molecule type" value="Genomic_DNA"/>
</dbReference>
<accession>A0ABU9BPP7</accession>
<keyword evidence="3" id="KW-1185">Reference proteome</keyword>
<proteinExistence type="predicted"/>
<dbReference type="PANTHER" id="PTHR48079:SF6">
    <property type="entry name" value="NAD(P)-BINDING DOMAIN-CONTAINING PROTEIN-RELATED"/>
    <property type="match status" value="1"/>
</dbReference>
<reference evidence="2 3" key="1">
    <citation type="submission" date="2024-04" db="EMBL/GenBank/DDBJ databases">
        <title>Novel species of the genus Ideonella isolated from streams.</title>
        <authorList>
            <person name="Lu H."/>
        </authorList>
    </citation>
    <scope>NUCLEOTIDE SEQUENCE [LARGE SCALE GENOMIC DNA]</scope>
    <source>
        <strain evidence="2 3">DXS29W</strain>
    </source>
</reference>
<evidence type="ECO:0000313" key="3">
    <source>
        <dbReference type="Proteomes" id="UP001371218"/>
    </source>
</evidence>
<evidence type="ECO:0000313" key="2">
    <source>
        <dbReference type="EMBL" id="MEK8031756.1"/>
    </source>
</evidence>
<comment type="caution">
    <text evidence="2">The sequence shown here is derived from an EMBL/GenBank/DDBJ whole genome shotgun (WGS) entry which is preliminary data.</text>
</comment>
<sequence>MPSNPISTSTAPLKLLVLGGTVFLGRHVVSAALAAGHDVTVFNRGRRAMEFHRPVSALIGDRDADTSALRGHPFDAVIDCSGYRPAQISRVAEALETPWPHWVFVSTISVLERFAPGQAYDESAPVTAASTGYGGEKARAEETLQALTGGQCTIVRPGLIVGRHDPTGRFSYWPWRVAQGGSVLAPGRPARLVQVIDARDLAEWCVQLAVARTPGTFHAVGPTQSMQSVLDTCREACGAPARWVWRTDAELLAAGVTPWTGLPLWLPEDDADFGGMLLGRRDKAEQAGLRSRPLIDTVRDILSEQRDDPTRATFAQTLTRDAQTRLIESASSSH</sequence>
<dbReference type="Pfam" id="PF01370">
    <property type="entry name" value="Epimerase"/>
    <property type="match status" value="1"/>
</dbReference>
<dbReference type="PANTHER" id="PTHR48079">
    <property type="entry name" value="PROTEIN YEEZ"/>
    <property type="match status" value="1"/>
</dbReference>
<dbReference type="RefSeq" id="WP_341426139.1">
    <property type="nucleotide sequence ID" value="NZ_JBBUTG010000006.1"/>
</dbReference>
<dbReference type="SUPFAM" id="SSF51735">
    <property type="entry name" value="NAD(P)-binding Rossmann-fold domains"/>
    <property type="match status" value="1"/>
</dbReference>
<organism evidence="2 3">
    <name type="scientific">Ideonella lacteola</name>
    <dbReference type="NCBI Taxonomy" id="2984193"/>
    <lineage>
        <taxon>Bacteria</taxon>
        <taxon>Pseudomonadati</taxon>
        <taxon>Pseudomonadota</taxon>
        <taxon>Betaproteobacteria</taxon>
        <taxon>Burkholderiales</taxon>
        <taxon>Sphaerotilaceae</taxon>
        <taxon>Ideonella</taxon>
    </lineage>
</organism>
<protein>
    <submittedName>
        <fullName evidence="2">NAD-dependent epimerase/dehydratase family protein</fullName>
    </submittedName>
</protein>
<feature type="domain" description="NAD-dependent epimerase/dehydratase" evidence="1">
    <location>
        <begin position="16"/>
        <end position="211"/>
    </location>
</feature>
<dbReference type="Proteomes" id="UP001371218">
    <property type="component" value="Unassembled WGS sequence"/>
</dbReference>
<gene>
    <name evidence="2" type="ORF">AACH06_13090</name>
</gene>
<name>A0ABU9BPP7_9BURK</name>